<dbReference type="InterPro" id="IPR001330">
    <property type="entry name" value="Prenyltrans"/>
</dbReference>
<dbReference type="AlphaFoldDB" id="A0A0L0K7G8"/>
<evidence type="ECO:0000313" key="4">
    <source>
        <dbReference type="Proteomes" id="UP000037151"/>
    </source>
</evidence>
<name>A0A0L0K7G8_9ACTN</name>
<accession>A0A0L0K7G8</accession>
<dbReference type="Gene3D" id="1.50.10.20">
    <property type="match status" value="2"/>
</dbReference>
<dbReference type="EMBL" id="JPPY01000123">
    <property type="protein sequence ID" value="KND33609.1"/>
    <property type="molecule type" value="Genomic_DNA"/>
</dbReference>
<dbReference type="Proteomes" id="UP000037151">
    <property type="component" value="Unassembled WGS sequence"/>
</dbReference>
<feature type="domain" description="Prenyltransferase alpha-alpha toroid" evidence="2">
    <location>
        <begin position="247"/>
        <end position="352"/>
    </location>
</feature>
<dbReference type="CDD" id="cd00688">
    <property type="entry name" value="ISOPREN_C2_like"/>
    <property type="match status" value="1"/>
</dbReference>
<comment type="caution">
    <text evidence="3">The sequence shown here is derived from an EMBL/GenBank/DDBJ whole genome shotgun (WGS) entry which is preliminary data.</text>
</comment>
<dbReference type="RefSeq" id="WP_050371820.1">
    <property type="nucleotide sequence ID" value="NZ_KQ257821.1"/>
</dbReference>
<proteinExistence type="predicted"/>
<dbReference type="GO" id="GO:0003824">
    <property type="term" value="F:catalytic activity"/>
    <property type="evidence" value="ECO:0007669"/>
    <property type="project" value="InterPro"/>
</dbReference>
<keyword evidence="1" id="KW-0677">Repeat</keyword>
<dbReference type="OrthoDB" id="5484461at2"/>
<dbReference type="InterPro" id="IPR008930">
    <property type="entry name" value="Terpenoid_cyclase/PrenylTrfase"/>
</dbReference>
<organism evidence="3 4">
    <name type="scientific">Streptomyces acidiscabies</name>
    <dbReference type="NCBI Taxonomy" id="42234"/>
    <lineage>
        <taxon>Bacteria</taxon>
        <taxon>Bacillati</taxon>
        <taxon>Actinomycetota</taxon>
        <taxon>Actinomycetes</taxon>
        <taxon>Kitasatosporales</taxon>
        <taxon>Streptomycetaceae</taxon>
        <taxon>Streptomyces</taxon>
    </lineage>
</organism>
<reference evidence="4" key="1">
    <citation type="submission" date="2014-07" db="EMBL/GenBank/DDBJ databases">
        <title>Genome sequencing of plant-pathogenic Streptomyces species.</title>
        <authorList>
            <person name="Harrison J."/>
            <person name="Sapp M."/>
            <person name="Thwaites R."/>
            <person name="Studholme D.J."/>
        </authorList>
    </citation>
    <scope>NUCLEOTIDE SEQUENCE [LARGE SCALE GENOMIC DNA]</scope>
    <source>
        <strain evidence="4">NCPPB 4445</strain>
    </source>
</reference>
<feature type="domain" description="Prenyltransferase alpha-alpha toroid" evidence="2">
    <location>
        <begin position="410"/>
        <end position="481"/>
    </location>
</feature>
<sequence>MITAGIPAALSPLPATTRQRRCRDRLALRVGNLFGADGLLPAPVESRVLESALLLALVADLLPGHPAHDRLARYLKHTLDTAPPDPLQTAVARAALDDGVTAAHAADAELDRFAHFTAGRKRLMFHTLLAALGAVPYPRIPWEAYAAPGEQSWLVRQMTALKAIAAHGRGRPDQVGDTEWATLEETVHGGRIWEGNHLARLLALLALRHHPTRRVAAVRGTEDTLRHLRPDGGLPFITGMDVFTTALAGLALIAAGQARHPALPGAADALAALQHDDGGFGFTRGVRQSDTDDTAYCLEFLRATAPARHVRAVRRAEDFLLAQRNDDGGFPTFAHGVASERAMTAAAVNALAPSPRCRHAVTGALRHLAHPDRLALPPESSWSRNTTNAAFRTVLACRAAGPGTEAGADALRRSTLGHLTAGQRADGGFGHREADPSDPISTAYAAIALAHLPNRSAALGRAVDFLVARQRPDGGFTSVPDQAGPRPLLYDTPALADVCVLLGLGHALER</sequence>
<dbReference type="PATRIC" id="fig|42234.21.peg.4054"/>
<evidence type="ECO:0000256" key="1">
    <source>
        <dbReference type="ARBA" id="ARBA00022737"/>
    </source>
</evidence>
<dbReference type="SUPFAM" id="SSF48239">
    <property type="entry name" value="Terpenoid cyclases/Protein prenyltransferases"/>
    <property type="match status" value="1"/>
</dbReference>
<protein>
    <recommendedName>
        <fullName evidence="2">Prenyltransferase alpha-alpha toroid domain-containing protein</fullName>
    </recommendedName>
</protein>
<evidence type="ECO:0000259" key="2">
    <source>
        <dbReference type="Pfam" id="PF00432"/>
    </source>
</evidence>
<evidence type="ECO:0000313" key="3">
    <source>
        <dbReference type="EMBL" id="KND33609.1"/>
    </source>
</evidence>
<dbReference type="Pfam" id="PF00432">
    <property type="entry name" value="Prenyltrans"/>
    <property type="match status" value="2"/>
</dbReference>
<gene>
    <name evidence="3" type="ORF">IQ63_19650</name>
</gene>